<dbReference type="Proteomes" id="UP001160550">
    <property type="component" value="Unassembled WGS sequence"/>
</dbReference>
<name>A0ABT6MTD1_9GAMM</name>
<protein>
    <submittedName>
        <fullName evidence="1">Uncharacterized protein</fullName>
    </submittedName>
</protein>
<dbReference type="RefSeq" id="WP_280942814.1">
    <property type="nucleotide sequence ID" value="NZ_JARYGX010000021.1"/>
</dbReference>
<sequence>MWTPHLEQFELPDGTWQKVGWVLVDEADRRYEGPEGAVVTGFSRGEMQELADQLNAQQE</sequence>
<comment type="caution">
    <text evidence="1">The sequence shown here is derived from an EMBL/GenBank/DDBJ whole genome shotgun (WGS) entry which is preliminary data.</text>
</comment>
<evidence type="ECO:0000313" key="1">
    <source>
        <dbReference type="EMBL" id="MDH7453595.1"/>
    </source>
</evidence>
<gene>
    <name evidence="1" type="ORF">QF205_11025</name>
</gene>
<reference evidence="1" key="1">
    <citation type="journal article" date="2007" name="Int. J. Syst. Evol. Microbiol.">
        <title>Luteimonas composti sp. nov., a moderately thermophilic bacterium isolated from food waste.</title>
        <authorList>
            <person name="Young C.C."/>
            <person name="Kampfer P."/>
            <person name="Chen W.M."/>
            <person name="Yen W.S."/>
            <person name="Arun A.B."/>
            <person name="Lai W.A."/>
            <person name="Shen F.T."/>
            <person name="Rekha P.D."/>
            <person name="Lin K.Y."/>
            <person name="Chou J.H."/>
        </authorList>
    </citation>
    <scope>NUCLEOTIDE SEQUENCE</scope>
    <source>
        <strain evidence="1">CC-YY355</strain>
    </source>
</reference>
<keyword evidence="2" id="KW-1185">Reference proteome</keyword>
<accession>A0ABT6MTD1</accession>
<evidence type="ECO:0000313" key="2">
    <source>
        <dbReference type="Proteomes" id="UP001160550"/>
    </source>
</evidence>
<reference evidence="1" key="2">
    <citation type="submission" date="2023-04" db="EMBL/GenBank/DDBJ databases">
        <authorList>
            <person name="Sun J.-Q."/>
        </authorList>
    </citation>
    <scope>NUCLEOTIDE SEQUENCE</scope>
    <source>
        <strain evidence="1">CC-YY355</strain>
    </source>
</reference>
<organism evidence="1 2">
    <name type="scientific">Luteimonas composti</name>
    <dbReference type="NCBI Taxonomy" id="398257"/>
    <lineage>
        <taxon>Bacteria</taxon>
        <taxon>Pseudomonadati</taxon>
        <taxon>Pseudomonadota</taxon>
        <taxon>Gammaproteobacteria</taxon>
        <taxon>Lysobacterales</taxon>
        <taxon>Lysobacteraceae</taxon>
        <taxon>Luteimonas</taxon>
    </lineage>
</organism>
<dbReference type="EMBL" id="JARYGX010000021">
    <property type="protein sequence ID" value="MDH7453595.1"/>
    <property type="molecule type" value="Genomic_DNA"/>
</dbReference>
<proteinExistence type="predicted"/>